<gene>
    <name evidence="1" type="ORF">DTU56_08940</name>
</gene>
<reference evidence="1" key="1">
    <citation type="submission" date="2018-07" db="EMBL/GenBank/DDBJ databases">
        <authorList>
            <person name="Ashton P.M."/>
            <person name="Dallman T."/>
            <person name="Nair S."/>
            <person name="De Pinna E."/>
            <person name="Peters T."/>
            <person name="Grant K."/>
        </authorList>
    </citation>
    <scope>NUCLEOTIDE SEQUENCE</scope>
    <source>
        <strain evidence="1">142535</strain>
    </source>
</reference>
<organism evidence="1">
    <name type="scientific">Salmonella muenchen</name>
    <dbReference type="NCBI Taxonomy" id="596"/>
    <lineage>
        <taxon>Bacteria</taxon>
        <taxon>Pseudomonadati</taxon>
        <taxon>Pseudomonadota</taxon>
        <taxon>Gammaproteobacteria</taxon>
        <taxon>Enterobacterales</taxon>
        <taxon>Enterobacteriaceae</taxon>
        <taxon>Salmonella</taxon>
    </lineage>
</organism>
<sequence length="100" mass="11379">MNPLFTPVKDPALLPVVVERPQLLSADFDGDAPSMSLRSPFGVTGIRIAELLASTIRDVATAWRKVVTSPEFIRAVNIERKQRRLKNQRRRRKSKANRKK</sequence>
<accession>A0A5U8XTI4</accession>
<evidence type="ECO:0000313" key="1">
    <source>
        <dbReference type="EMBL" id="EBS0563241.1"/>
    </source>
</evidence>
<dbReference type="AlphaFoldDB" id="A0A5U8XTI4"/>
<name>A0A5U8XTI4_SALMU</name>
<proteinExistence type="predicted"/>
<comment type="caution">
    <text evidence="1">The sequence shown here is derived from an EMBL/GenBank/DDBJ whole genome shotgun (WGS) entry which is preliminary data.</text>
</comment>
<protein>
    <submittedName>
        <fullName evidence="1">Uncharacterized protein</fullName>
    </submittedName>
</protein>
<dbReference type="EMBL" id="AAGUDP010000006">
    <property type="protein sequence ID" value="EBS0563241.1"/>
    <property type="molecule type" value="Genomic_DNA"/>
</dbReference>